<dbReference type="FunFam" id="3.40.1350.10:FF:000008">
    <property type="entry name" value="tRNA-splicing endonuclease subunit Sen34"/>
    <property type="match status" value="1"/>
</dbReference>
<dbReference type="GO" id="GO:0000214">
    <property type="term" value="C:tRNA-intron endonuclease complex"/>
    <property type="evidence" value="ECO:0007669"/>
    <property type="project" value="UniProtKB-UniRule"/>
</dbReference>
<dbReference type="PANTHER" id="PTHR13070:SF0">
    <property type="entry name" value="TRNA-SPLICING ENDONUCLEASE SUBUNIT SEN34"/>
    <property type="match status" value="1"/>
</dbReference>
<evidence type="ECO:0000256" key="6">
    <source>
        <dbReference type="PIRSR" id="PIRSR017250-50"/>
    </source>
</evidence>
<evidence type="ECO:0000256" key="4">
    <source>
        <dbReference type="ARBA" id="ARBA00059865"/>
    </source>
</evidence>
<dbReference type="InterPro" id="IPR036167">
    <property type="entry name" value="tRNA_intron_Endo_cat-like_sf"/>
</dbReference>
<dbReference type="InterPro" id="IPR059049">
    <property type="entry name" value="TSEN34_N"/>
</dbReference>
<dbReference type="InterPro" id="IPR016690">
    <property type="entry name" value="TSEN34"/>
</dbReference>
<keyword evidence="9" id="KW-0378">Hydrolase</keyword>
<dbReference type="NCBIfam" id="TIGR00324">
    <property type="entry name" value="endA"/>
    <property type="match status" value="1"/>
</dbReference>
<name>A0A6G1JDL3_9PLEO</name>
<evidence type="ECO:0000256" key="3">
    <source>
        <dbReference type="ARBA" id="ARBA00023239"/>
    </source>
</evidence>
<evidence type="ECO:0000259" key="7">
    <source>
        <dbReference type="Pfam" id="PF01974"/>
    </source>
</evidence>
<dbReference type="PANTHER" id="PTHR13070">
    <property type="entry name" value="TRNA-SPLICING ENDONUCLEASE SUBUNIT SEN34-RELATED"/>
    <property type="match status" value="1"/>
</dbReference>
<protein>
    <recommendedName>
        <fullName evidence="5">tRNA-splicing endonuclease subunit Sen34</fullName>
        <ecNumber evidence="5">4.6.1.16</ecNumber>
    </recommendedName>
</protein>
<dbReference type="InterPro" id="IPR011856">
    <property type="entry name" value="tRNA_endonuc-like_dom_sf"/>
</dbReference>
<feature type="active site" evidence="6">
    <location>
        <position position="230"/>
    </location>
</feature>
<dbReference type="InterPro" id="IPR006677">
    <property type="entry name" value="tRNA_intron_Endonuc_cat-like"/>
</dbReference>
<comment type="similarity">
    <text evidence="1 5">Belongs to the tRNA-intron endonuclease family.</text>
</comment>
<keyword evidence="3 5" id="KW-0456">Lyase</keyword>
<dbReference type="Pfam" id="PF26577">
    <property type="entry name" value="TSEN34_N"/>
    <property type="match status" value="1"/>
</dbReference>
<dbReference type="GO" id="GO:0003676">
    <property type="term" value="F:nucleic acid binding"/>
    <property type="evidence" value="ECO:0007669"/>
    <property type="project" value="InterPro"/>
</dbReference>
<reference evidence="9" key="1">
    <citation type="journal article" date="2020" name="Stud. Mycol.">
        <title>101 Dothideomycetes genomes: a test case for predicting lifestyles and emergence of pathogens.</title>
        <authorList>
            <person name="Haridas S."/>
            <person name="Albert R."/>
            <person name="Binder M."/>
            <person name="Bloem J."/>
            <person name="Labutti K."/>
            <person name="Salamov A."/>
            <person name="Andreopoulos B."/>
            <person name="Baker S."/>
            <person name="Barry K."/>
            <person name="Bills G."/>
            <person name="Bluhm B."/>
            <person name="Cannon C."/>
            <person name="Castanera R."/>
            <person name="Culley D."/>
            <person name="Daum C."/>
            <person name="Ezra D."/>
            <person name="Gonzalez J."/>
            <person name="Henrissat B."/>
            <person name="Kuo A."/>
            <person name="Liang C."/>
            <person name="Lipzen A."/>
            <person name="Lutzoni F."/>
            <person name="Magnuson J."/>
            <person name="Mondo S."/>
            <person name="Nolan M."/>
            <person name="Ohm R."/>
            <person name="Pangilinan J."/>
            <person name="Park H.-J."/>
            <person name="Ramirez L."/>
            <person name="Alfaro M."/>
            <person name="Sun H."/>
            <person name="Tritt A."/>
            <person name="Yoshinaga Y."/>
            <person name="Zwiers L.-H."/>
            <person name="Turgeon B."/>
            <person name="Goodwin S."/>
            <person name="Spatafora J."/>
            <person name="Crous P."/>
            <person name="Grigoriev I."/>
        </authorList>
    </citation>
    <scope>NUCLEOTIDE SEQUENCE</scope>
    <source>
        <strain evidence="9">CBS 122367</strain>
    </source>
</reference>
<dbReference type="EC" id="4.6.1.16" evidence="5"/>
<dbReference type="InterPro" id="IPR006676">
    <property type="entry name" value="tRNA_splic"/>
</dbReference>
<accession>A0A6G1JDL3</accession>
<feature type="active site" evidence="6">
    <location>
        <position position="269"/>
    </location>
</feature>
<dbReference type="EMBL" id="MU005574">
    <property type="protein sequence ID" value="KAF2688255.1"/>
    <property type="molecule type" value="Genomic_DNA"/>
</dbReference>
<evidence type="ECO:0000313" key="9">
    <source>
        <dbReference type="EMBL" id="KAF2688255.1"/>
    </source>
</evidence>
<dbReference type="CDD" id="cd22363">
    <property type="entry name" value="tRNA-intron_lyase_C"/>
    <property type="match status" value="1"/>
</dbReference>
<dbReference type="GO" id="GO:0000213">
    <property type="term" value="F:tRNA-intron lyase activity"/>
    <property type="evidence" value="ECO:0007669"/>
    <property type="project" value="UniProtKB-UniRule"/>
</dbReference>
<comment type="function">
    <text evidence="4">Constitutes one of the two catalytic subunit of the tRNA-splicing endonuclease complex, a complex responsible for identification and cleavage of the splice sites in pre-tRNA. It cleaves pre-tRNA at the 5'- and 3'-splice sites to release the intron. The products are an intron and two tRNA half-molecules bearing 2',3'-cyclic phosphate and 5'-OH termini. There are no conserved sequences at the splice sites, but the intron is invariably located at the same site in the gene, placing the splice sites an invariant distance from the constant structural features of the tRNA body. It probably carries the active site for 3'-splice site cleavage.</text>
</comment>
<dbReference type="OrthoDB" id="48041at2759"/>
<proteinExistence type="inferred from homology"/>
<dbReference type="Gene3D" id="3.40.1350.10">
    <property type="match status" value="1"/>
</dbReference>
<dbReference type="GO" id="GO:0000379">
    <property type="term" value="P:tRNA-type intron splice site recognition and cleavage"/>
    <property type="evidence" value="ECO:0007669"/>
    <property type="project" value="UniProtKB-UniRule"/>
</dbReference>
<keyword evidence="2 5" id="KW-0819">tRNA processing</keyword>
<evidence type="ECO:0000313" key="10">
    <source>
        <dbReference type="Proteomes" id="UP000799291"/>
    </source>
</evidence>
<feature type="active site" evidence="6">
    <location>
        <position position="238"/>
    </location>
</feature>
<evidence type="ECO:0000256" key="5">
    <source>
        <dbReference type="PIRNR" id="PIRNR017250"/>
    </source>
</evidence>
<dbReference type="PIRSF" id="PIRSF017250">
    <property type="entry name" value="tRNA_splic_SEN34"/>
    <property type="match status" value="1"/>
</dbReference>
<feature type="domain" description="tRNA intron endonuclease catalytic" evidence="7">
    <location>
        <begin position="202"/>
        <end position="279"/>
    </location>
</feature>
<feature type="domain" description="TSEN34 N-terminal" evidence="8">
    <location>
        <begin position="13"/>
        <end position="81"/>
    </location>
</feature>
<dbReference type="SUPFAM" id="SSF53032">
    <property type="entry name" value="tRNA-intron endonuclease catalytic domain-like"/>
    <property type="match status" value="1"/>
</dbReference>
<evidence type="ECO:0000256" key="1">
    <source>
        <dbReference type="ARBA" id="ARBA00008078"/>
    </source>
</evidence>
<evidence type="ECO:0000256" key="2">
    <source>
        <dbReference type="ARBA" id="ARBA00022694"/>
    </source>
</evidence>
<keyword evidence="9" id="KW-0255">Endonuclease</keyword>
<gene>
    <name evidence="9" type="ORF">K458DRAFT_177133</name>
</gene>
<dbReference type="AlphaFoldDB" id="A0A6G1JDL3"/>
<keyword evidence="10" id="KW-1185">Reference proteome</keyword>
<sequence>MAPDSNPVPSPLPISCITGRYLLFDIAVISHVRRTHNICGVLIGTIPNLSQQNVFLGIPLELTSEEARVLVERGHAYIVNDVKQHREGLMEMKRADRLEWMKELDRQGMEMSREALLKAEERSEKALRGKGLVGKGHGDTESVNSKAEGDAESLIDDAAKAPVAGVAPEKKLEPTFITPTTSHPPLPLAPISSALPLPAVPKSYPLFRYLHSRGYFFMPGLRFGCNYSVYPGDPLRFHSHFLATGVDWDEEFDLLDIIGGGRLGTGVKKAYLLGGEDSDAQAEVEENGLEVKPVRALSIEWAGL</sequence>
<keyword evidence="9" id="KW-0540">Nuclease</keyword>
<evidence type="ECO:0000259" key="8">
    <source>
        <dbReference type="Pfam" id="PF26577"/>
    </source>
</evidence>
<dbReference type="Proteomes" id="UP000799291">
    <property type="component" value="Unassembled WGS sequence"/>
</dbReference>
<dbReference type="Pfam" id="PF01974">
    <property type="entry name" value="tRNA_int_endo"/>
    <property type="match status" value="1"/>
</dbReference>
<organism evidence="9 10">
    <name type="scientific">Lentithecium fluviatile CBS 122367</name>
    <dbReference type="NCBI Taxonomy" id="1168545"/>
    <lineage>
        <taxon>Eukaryota</taxon>
        <taxon>Fungi</taxon>
        <taxon>Dikarya</taxon>
        <taxon>Ascomycota</taxon>
        <taxon>Pezizomycotina</taxon>
        <taxon>Dothideomycetes</taxon>
        <taxon>Pleosporomycetidae</taxon>
        <taxon>Pleosporales</taxon>
        <taxon>Massarineae</taxon>
        <taxon>Lentitheciaceae</taxon>
        <taxon>Lentithecium</taxon>
    </lineage>
</organism>